<evidence type="ECO:0000313" key="3">
    <source>
        <dbReference type="Proteomes" id="UP000516072"/>
    </source>
</evidence>
<dbReference type="EMBL" id="LR778175">
    <property type="protein sequence ID" value="CAB1275034.1"/>
    <property type="molecule type" value="Genomic_DNA"/>
</dbReference>
<keyword evidence="1 2" id="KW-0378">Hydrolase</keyword>
<proteinExistence type="predicted"/>
<dbReference type="RefSeq" id="WP_197744819.1">
    <property type="nucleotide sequence ID" value="NZ_LR778175.1"/>
</dbReference>
<sequence>MEVLDQIQTIIIVMMENRSFDNVLGHLSMPLYGNRKDVNGLVNIETNASYINFLDKQAYRPFHLQDGPLPYDLPHSRSMVATQLAKKGNTFTMSGFVEAYYLQTKSKIETPPPMGFLSPMDTPMSSFLANQYAVCDNWFAPVPADTQPNRSVAYSGYATVDDTKPRPIPIVPGSFIFDWLDEHHVSWRVYHSGFSFFTLFDRFDDVLGPNFHSFKDLPTDWGEESLEKMPQVVFIEPSYTDSPIHFGWIPSDNHPPTPIGPGEHFLREVYSALVHNQEKWQRSLLIVVYDEHGGFFDHVLPNMISSPVPAESLYANAFESTGPRVPALFASPWIAPHKVCNSLMDHTSILQLLSEKFASSPDYNDEVKRRRELGIQSASQVFTSDLISPRVDISPPPQDTIHKSSLIAPTMSPNTDSQHTFFSAAKRLSDYDYQRAIKKFPGLSYLKNL</sequence>
<dbReference type="InterPro" id="IPR007312">
    <property type="entry name" value="Phosphoesterase"/>
</dbReference>
<dbReference type="PANTHER" id="PTHR31956">
    <property type="entry name" value="NON-SPECIFIC PHOSPHOLIPASE C4-RELATED"/>
    <property type="match status" value="1"/>
</dbReference>
<dbReference type="KEGG" id="ntg:NSCAC_0466"/>
<keyword evidence="3" id="KW-1185">Reference proteome</keyword>
<dbReference type="InterPro" id="IPR017850">
    <property type="entry name" value="Alkaline_phosphatase_core_sf"/>
</dbReference>
<organism evidence="2 3">
    <name type="scientific">Candidatus Nitrosacidococcus tergens</name>
    <dbReference type="NCBI Taxonomy" id="553981"/>
    <lineage>
        <taxon>Bacteria</taxon>
        <taxon>Pseudomonadati</taxon>
        <taxon>Pseudomonadota</taxon>
        <taxon>Gammaproteobacteria</taxon>
        <taxon>Chromatiales</taxon>
        <taxon>Chromatiaceae</taxon>
        <taxon>Candidatus Nitrosacidococcus</taxon>
    </lineage>
</organism>
<reference evidence="2 3" key="1">
    <citation type="submission" date="2020-03" db="EMBL/GenBank/DDBJ databases">
        <authorList>
            <person name="Picone N."/>
        </authorList>
    </citation>
    <scope>NUCLEOTIDE SEQUENCE [LARGE SCALE GENOMIC DNA]</scope>
    <source>
        <strain evidence="2">NSCAC1</strain>
    </source>
</reference>
<dbReference type="EC" id="3.1.4.3" evidence="2"/>
<accession>A0A7G1Q878</accession>
<dbReference type="Gene3D" id="3.40.720.10">
    <property type="entry name" value="Alkaline Phosphatase, subunit A"/>
    <property type="match status" value="2"/>
</dbReference>
<name>A0A7G1Q878_9GAMM</name>
<dbReference type="Proteomes" id="UP000516072">
    <property type="component" value="Chromosome"/>
</dbReference>
<dbReference type="GO" id="GO:0009395">
    <property type="term" value="P:phospholipid catabolic process"/>
    <property type="evidence" value="ECO:0007669"/>
    <property type="project" value="TreeGrafter"/>
</dbReference>
<gene>
    <name evidence="2" type="ORF">NSCAC_0466</name>
</gene>
<evidence type="ECO:0000313" key="2">
    <source>
        <dbReference type="EMBL" id="CAB1275034.1"/>
    </source>
</evidence>
<protein>
    <submittedName>
        <fullName evidence="2">Phospholipase C 4</fullName>
        <ecNumber evidence="2">3.1.4.3</ecNumber>
    </submittedName>
</protein>
<dbReference type="GO" id="GO:0034480">
    <property type="term" value="F:phosphatidylcholine phospholipase C activity"/>
    <property type="evidence" value="ECO:0007669"/>
    <property type="project" value="UniProtKB-EC"/>
</dbReference>
<evidence type="ECO:0000256" key="1">
    <source>
        <dbReference type="ARBA" id="ARBA00022801"/>
    </source>
</evidence>
<dbReference type="PANTHER" id="PTHR31956:SF1">
    <property type="entry name" value="NON-SPECIFIC PHOSPHOLIPASE C1"/>
    <property type="match status" value="1"/>
</dbReference>
<dbReference type="AlphaFoldDB" id="A0A7G1Q878"/>
<dbReference type="Pfam" id="PF04185">
    <property type="entry name" value="Phosphoesterase"/>
    <property type="match status" value="1"/>
</dbReference>